<organism evidence="3 4">
    <name type="scientific">Euplotes crassus</name>
    <dbReference type="NCBI Taxonomy" id="5936"/>
    <lineage>
        <taxon>Eukaryota</taxon>
        <taxon>Sar</taxon>
        <taxon>Alveolata</taxon>
        <taxon>Ciliophora</taxon>
        <taxon>Intramacronucleata</taxon>
        <taxon>Spirotrichea</taxon>
        <taxon>Hypotrichia</taxon>
        <taxon>Euplotida</taxon>
        <taxon>Euplotidae</taxon>
        <taxon>Moneuplotes</taxon>
    </lineage>
</organism>
<gene>
    <name evidence="3" type="ORF">ECRASSUSDP1_LOCUS9246</name>
</gene>
<sequence>MFPDLNSEQKCYTDRNPNMRIEQLTRTIKYLEKENKDLSMDLEDVETSLSLSKSMISVLTEPMATSDDTKKLTQVIQELSSESGHLREQLKNLKRERDELKSGNLLLEQVNNDKKSKEEETIAFFEAENFRVVEALEKKEYTLQLLESRLYDCEKFLRELGRSDENIREKLKGLKLNPDVNRKKITNVVLENDNLSKHIKELVEENDKLNQKINELEVKNRNLRKTLEVRPSLLAMGDESISDQFKDMSKVFEALDLSVFDNSKASTDKITNIKKLIPIKDTDPLLFSEKLLSNYRILEQKFLTVNKDLAEYKNKYRISEEKYKVLNDNYKRLSKDYQKVYNNGHGPLGMSPASSCPKPGVQDYAFLKEKNSKSLEPSLSQSKKKPLNAYEALNSIKSNLGIKKENKMPKIGEFQDISSILVAPTALDNQQDFSSEEEVGENILDEVEEGEE</sequence>
<accession>A0AAD1UJL9</accession>
<feature type="coiled-coil region" evidence="1">
    <location>
        <begin position="76"/>
        <end position="120"/>
    </location>
</feature>
<evidence type="ECO:0000256" key="1">
    <source>
        <dbReference type="SAM" id="Coils"/>
    </source>
</evidence>
<dbReference type="Proteomes" id="UP001295684">
    <property type="component" value="Unassembled WGS sequence"/>
</dbReference>
<keyword evidence="4" id="KW-1185">Reference proteome</keyword>
<feature type="compositionally biased region" description="Acidic residues" evidence="2">
    <location>
        <begin position="434"/>
        <end position="452"/>
    </location>
</feature>
<protein>
    <submittedName>
        <fullName evidence="3">Uncharacterized protein</fullName>
    </submittedName>
</protein>
<feature type="coiled-coil region" evidence="1">
    <location>
        <begin position="192"/>
        <end position="226"/>
    </location>
</feature>
<feature type="coiled-coil region" evidence="1">
    <location>
        <begin position="21"/>
        <end position="48"/>
    </location>
</feature>
<reference evidence="3" key="1">
    <citation type="submission" date="2023-07" db="EMBL/GenBank/DDBJ databases">
        <authorList>
            <consortium name="AG Swart"/>
            <person name="Singh M."/>
            <person name="Singh A."/>
            <person name="Seah K."/>
            <person name="Emmerich C."/>
        </authorList>
    </citation>
    <scope>NUCLEOTIDE SEQUENCE</scope>
    <source>
        <strain evidence="3">DP1</strain>
    </source>
</reference>
<comment type="caution">
    <text evidence="3">The sequence shown here is derived from an EMBL/GenBank/DDBJ whole genome shotgun (WGS) entry which is preliminary data.</text>
</comment>
<feature type="region of interest" description="Disordered" evidence="2">
    <location>
        <begin position="428"/>
        <end position="452"/>
    </location>
</feature>
<evidence type="ECO:0000313" key="4">
    <source>
        <dbReference type="Proteomes" id="UP001295684"/>
    </source>
</evidence>
<name>A0AAD1UJL9_EUPCR</name>
<evidence type="ECO:0000256" key="2">
    <source>
        <dbReference type="SAM" id="MobiDB-lite"/>
    </source>
</evidence>
<feature type="coiled-coil region" evidence="1">
    <location>
        <begin position="295"/>
        <end position="343"/>
    </location>
</feature>
<dbReference type="AlphaFoldDB" id="A0AAD1UJL9"/>
<evidence type="ECO:0000313" key="3">
    <source>
        <dbReference type="EMBL" id="CAI2367957.1"/>
    </source>
</evidence>
<proteinExistence type="predicted"/>
<dbReference type="EMBL" id="CAMPGE010009082">
    <property type="protein sequence ID" value="CAI2367957.1"/>
    <property type="molecule type" value="Genomic_DNA"/>
</dbReference>
<keyword evidence="1" id="KW-0175">Coiled coil</keyword>